<protein>
    <submittedName>
        <fullName evidence="4">Uncharacterized protein</fullName>
    </submittedName>
</protein>
<dbReference type="PROSITE" id="PS50297">
    <property type="entry name" value="ANK_REP_REGION"/>
    <property type="match status" value="2"/>
</dbReference>
<dbReference type="PROSITE" id="PS50088">
    <property type="entry name" value="ANK_REPEAT"/>
    <property type="match status" value="2"/>
</dbReference>
<keyword evidence="2 3" id="KW-0040">ANK repeat</keyword>
<feature type="repeat" description="ANK" evidence="3">
    <location>
        <begin position="31"/>
        <end position="63"/>
    </location>
</feature>
<organism evidence="4 5">
    <name type="scientific">Zopfia rhizophila CBS 207.26</name>
    <dbReference type="NCBI Taxonomy" id="1314779"/>
    <lineage>
        <taxon>Eukaryota</taxon>
        <taxon>Fungi</taxon>
        <taxon>Dikarya</taxon>
        <taxon>Ascomycota</taxon>
        <taxon>Pezizomycotina</taxon>
        <taxon>Dothideomycetes</taxon>
        <taxon>Dothideomycetes incertae sedis</taxon>
        <taxon>Zopfiaceae</taxon>
        <taxon>Zopfia</taxon>
    </lineage>
</organism>
<gene>
    <name evidence="4" type="ORF">K469DRAFT_558944</name>
</gene>
<evidence type="ECO:0000256" key="1">
    <source>
        <dbReference type="ARBA" id="ARBA00022737"/>
    </source>
</evidence>
<evidence type="ECO:0000256" key="3">
    <source>
        <dbReference type="PROSITE-ProRule" id="PRU00023"/>
    </source>
</evidence>
<feature type="repeat" description="ANK" evidence="3">
    <location>
        <begin position="1"/>
        <end position="30"/>
    </location>
</feature>
<keyword evidence="5" id="KW-1185">Reference proteome</keyword>
<dbReference type="PANTHER" id="PTHR24171">
    <property type="entry name" value="ANKYRIN REPEAT DOMAIN-CONTAINING PROTEIN 39-RELATED"/>
    <property type="match status" value="1"/>
</dbReference>
<dbReference type="EMBL" id="ML994618">
    <property type="protein sequence ID" value="KAF2190708.1"/>
    <property type="molecule type" value="Genomic_DNA"/>
</dbReference>
<name>A0A6A6EJ08_9PEZI</name>
<dbReference type="InterPro" id="IPR036770">
    <property type="entry name" value="Ankyrin_rpt-contain_sf"/>
</dbReference>
<feature type="non-terminal residue" evidence="4">
    <location>
        <position position="1"/>
    </location>
</feature>
<evidence type="ECO:0000313" key="4">
    <source>
        <dbReference type="EMBL" id="KAF2190708.1"/>
    </source>
</evidence>
<dbReference type="Gene3D" id="1.25.40.20">
    <property type="entry name" value="Ankyrin repeat-containing domain"/>
    <property type="match status" value="1"/>
</dbReference>
<evidence type="ECO:0000313" key="5">
    <source>
        <dbReference type="Proteomes" id="UP000800200"/>
    </source>
</evidence>
<dbReference type="SMART" id="SM00248">
    <property type="entry name" value="ANK"/>
    <property type="match status" value="2"/>
</dbReference>
<sequence>NALQAASVQGHEQIVQLLLDKGADVNAQGGSYGNALQAASVRGHEQIVQLLLDKGADTNAQGVSEMQQ</sequence>
<dbReference type="Proteomes" id="UP000800200">
    <property type="component" value="Unassembled WGS sequence"/>
</dbReference>
<evidence type="ECO:0000256" key="2">
    <source>
        <dbReference type="ARBA" id="ARBA00023043"/>
    </source>
</evidence>
<accession>A0A6A6EJ08</accession>
<dbReference type="Pfam" id="PF12796">
    <property type="entry name" value="Ank_2"/>
    <property type="match status" value="1"/>
</dbReference>
<keyword evidence="1" id="KW-0677">Repeat</keyword>
<dbReference type="AlphaFoldDB" id="A0A6A6EJ08"/>
<dbReference type="SUPFAM" id="SSF48403">
    <property type="entry name" value="Ankyrin repeat"/>
    <property type="match status" value="1"/>
</dbReference>
<reference evidence="4" key="1">
    <citation type="journal article" date="2020" name="Stud. Mycol.">
        <title>101 Dothideomycetes genomes: a test case for predicting lifestyles and emergence of pathogens.</title>
        <authorList>
            <person name="Haridas S."/>
            <person name="Albert R."/>
            <person name="Binder M."/>
            <person name="Bloem J."/>
            <person name="Labutti K."/>
            <person name="Salamov A."/>
            <person name="Andreopoulos B."/>
            <person name="Baker S."/>
            <person name="Barry K."/>
            <person name="Bills G."/>
            <person name="Bluhm B."/>
            <person name="Cannon C."/>
            <person name="Castanera R."/>
            <person name="Culley D."/>
            <person name="Daum C."/>
            <person name="Ezra D."/>
            <person name="Gonzalez J."/>
            <person name="Henrissat B."/>
            <person name="Kuo A."/>
            <person name="Liang C."/>
            <person name="Lipzen A."/>
            <person name="Lutzoni F."/>
            <person name="Magnuson J."/>
            <person name="Mondo S."/>
            <person name="Nolan M."/>
            <person name="Ohm R."/>
            <person name="Pangilinan J."/>
            <person name="Park H.-J."/>
            <person name="Ramirez L."/>
            <person name="Alfaro M."/>
            <person name="Sun H."/>
            <person name="Tritt A."/>
            <person name="Yoshinaga Y."/>
            <person name="Zwiers L.-H."/>
            <person name="Turgeon B."/>
            <person name="Goodwin S."/>
            <person name="Spatafora J."/>
            <person name="Crous P."/>
            <person name="Grigoriev I."/>
        </authorList>
    </citation>
    <scope>NUCLEOTIDE SEQUENCE</scope>
    <source>
        <strain evidence="4">CBS 207.26</strain>
    </source>
</reference>
<dbReference type="InterPro" id="IPR002110">
    <property type="entry name" value="Ankyrin_rpt"/>
</dbReference>
<proteinExistence type="predicted"/>
<dbReference type="OrthoDB" id="4772757at2759"/>